<sequence>MKQVVDLCSNNKCKKVIFKDERVYNHGPDLYCGLTCALTILDVKGEEFINEST</sequence>
<protein>
    <submittedName>
        <fullName evidence="1">Uncharacterized protein</fullName>
    </submittedName>
</protein>
<dbReference type="OrthoDB" id="2657780at2"/>
<keyword evidence="2" id="KW-1185">Reference proteome</keyword>
<dbReference type="KEGG" id="axl:AXY_01900"/>
<organism evidence="1 2">
    <name type="scientific">Amphibacillus xylanus (strain ATCC 51415 / DSM 6626 / JCM 7361 / LMG 17667 / NBRC 15112 / Ep01)</name>
    <dbReference type="NCBI Taxonomy" id="698758"/>
    <lineage>
        <taxon>Bacteria</taxon>
        <taxon>Bacillati</taxon>
        <taxon>Bacillota</taxon>
        <taxon>Bacilli</taxon>
        <taxon>Bacillales</taxon>
        <taxon>Bacillaceae</taxon>
        <taxon>Amphibacillus</taxon>
    </lineage>
</organism>
<evidence type="ECO:0000313" key="1">
    <source>
        <dbReference type="EMBL" id="BAM46322.1"/>
    </source>
</evidence>
<gene>
    <name evidence="1" type="ordered locus">AXY_01900</name>
</gene>
<reference evidence="1 2" key="1">
    <citation type="submission" date="2011-01" db="EMBL/GenBank/DDBJ databases">
        <title>Whole genome sequence of Amphibacillus xylinus NBRC 15112.</title>
        <authorList>
            <person name="Nakazawa H."/>
            <person name="Katano Y."/>
            <person name="Nakamura S."/>
            <person name="Sasagawa M."/>
            <person name="Fukada J."/>
            <person name="Arai T."/>
            <person name="Sasakura N."/>
            <person name="Mochizuki D."/>
            <person name="Hosoyama A."/>
            <person name="Harada K."/>
            <person name="Horikawa H."/>
            <person name="Kato Y."/>
            <person name="Harada T."/>
            <person name="Sasaki K."/>
            <person name="Sekiguchi M."/>
            <person name="Hodoyama M."/>
            <person name="Nishiko R."/>
            <person name="Narita H."/>
            <person name="Hanamaki A."/>
            <person name="Hata C."/>
            <person name="Konno Y."/>
            <person name="Niimura Y."/>
            <person name="Yamazaki S."/>
            <person name="Fujita N."/>
        </authorList>
    </citation>
    <scope>NUCLEOTIDE SEQUENCE [LARGE SCALE GENOMIC DNA]</scope>
    <source>
        <strain evidence="2">ATCC 51415 / DSM 6626 / JCM 7361 / LMG 17667 / NBRC 15112 / Ep01</strain>
    </source>
</reference>
<dbReference type="Proteomes" id="UP000006294">
    <property type="component" value="Chromosome"/>
</dbReference>
<name>K0IZC0_AMPXN</name>
<dbReference type="STRING" id="698758.AXY_01900"/>
<dbReference type="AlphaFoldDB" id="K0IZC0"/>
<evidence type="ECO:0000313" key="2">
    <source>
        <dbReference type="Proteomes" id="UP000006294"/>
    </source>
</evidence>
<dbReference type="HOGENOM" id="CLU_3057843_0_0_9"/>
<dbReference type="RefSeq" id="WP_015008928.1">
    <property type="nucleotide sequence ID" value="NC_018704.1"/>
</dbReference>
<accession>K0IZC0</accession>
<proteinExistence type="predicted"/>
<dbReference type="EMBL" id="AP012050">
    <property type="protein sequence ID" value="BAM46322.1"/>
    <property type="molecule type" value="Genomic_DNA"/>
</dbReference>